<feature type="domain" description="Bacterial Ig" evidence="2">
    <location>
        <begin position="255"/>
        <end position="330"/>
    </location>
</feature>
<sequence>MSIQAKVSPLAQSVTSAAPIAIPNNGILTLTQSSNIVLDIAPEGVSGYTKSGADLIVQLKSGESLRIANFYVEGQPASQLYLVDRDKLLAVDLPPVAADGPLVAGYVPQETPAGFESLTGADSTIGGLSPGAALLAGAAIIGGGVAIANSNGGGGGGGGGDSSVPPDTSAPAPASGLQIAPDGSSISGTAEPGATVGIDSNGDGETDVSVVVGPDGKFQIPLNPPLTNGETVSVVVTDPSGNSSPPATVQAPDFPDAPHINPSNGSSLSGTAEPGSTVLLTDGNGNPIGQTTADGNGNWSYTPDSPLPDGTVVKAVVVDAAGNSGPPASTIIDGVAPAAPVINPSNGTELSGTAEPNSAVTITDGSGNPIGQVTADGNGNWSYTPATPLPDGTVVNATATDAAGNTSGQGSTTVDSVAPGAPTINLSDGSSLSGTAEPGSTVVLTDGNGNPIGHATADGNGNWSYPTDTQLPDGTVVNAVVTDAAGNSSPPASTVIDGVAPSAPTINPSNGTVINGTAEPNSTVTLTDGSGNPIGQVVADGSGNWSYVPTTPLANGTVVNVVARDAAGNTSAPSTTTVDSVAPAAPVVEPSNGSEISGTAEPGSTITLTDGSGNPIGQTTADGSGNWSYSPGTPLADGTVVNATATDPAGNTSGQGSTTVDGVAPGTPTINLSNGSSLSGTAEPNSTVTLTDGSGNPIGEATADGSGNWTFTPATPLPNGTVVNATASDPAGNTSPAATVTVDSSAPAAPVIDPSNGTTISGTAEAGATVTLTNGGGNPIGQVTADGSGNWSFTPGSPLANGTVIIATATDPTGNTGPQAATTVDSVAPAAPVVEPSNGSEISGTAEPGSTITLTDGSGNPIGQTTADGSGNWSYSPGTPLADGTVVNATATDPAGNTSGQGSTTVDGVAPGTPTINLSNGSSLSGTAEPNSTVTLTDGSGNPIGEATADGSGNWTFTPATPLPNGTVVNATASDPAGNTSPAATVTVDSSAPAAPVIDPSNGTTISGTAEAGATVTLTNGSGNPIGQVTADGSGNWSFTPGSPLANGTVIIATATDPTGNTGPQASTTVDSVAPAAPVVEPSNGSEISGTAEPGSTITLTDGSGNPIGQTTADGSGNWSYSPGTPLADGTVVNATATDPAGNTSGQGSTTVDGVVPGTPTINLSNGSSLSGTAEPNSTVTLTDGSGNPIGEATADGSGNWTFTPATPLPNGTVVNATASDPAGNTSPAATVTVDSSAPAAPVIDPSNGTTISGTAEAGATVTLTNGSGNPIGQVTADGSGNWSFTPGSPLANGTVIIATATDPTGNTGPQAATTVDSVAPAAPVVEPSNGSEISGTAEPGSTITLTDGSGNPIGQTTADGSGNWSYSPGTPLANGTVVNATATDPAGNTGPQGTTTVDSIAPAAPVVNPSNGNVINGTAEPNSTVTLTDGNGNPIGEVTADGSGNWTFIPSTQLPNGTVVNATATDAAGNTGAPGSTTVDSSLPSIPQVDPSNGSVISGTADAGNTITLTDGNGNPIGQVTADGSGNWSFTPGIPLPDGTVVNAVARNPGGTDSAPAVITVDGVAPAAPVVEPSNGTEISGTAEAGAKVILTDGSGNPIGETTADGSGNWSFTPGTPLANGTVINAVAQDPAGNTSGPASVTVDAIAPAAPIINPSNGVVISGTAEIGAKVILTDGSGNPIGETTADGSGNWAFTPTVPLANGTVINAVTQDPSGNTSGPTSATVDAIAPAAPIINPSNGVVITGTAEAGAKVILTDGSDNPIGQTTADGSGNWTFTPATPLANGTVINAVAQDAAGNTSTPQVSTTVDAVAPGQPTIEPSNGTEISGTAEAGAKVILTDGNGNPIGETTADGSGNWSFTPGTPLANGTVINAVAQDPAGNTSGPASVTVDAIAPAAPIVNPSNGVVITGTAEVGVKVILTDGSGNPIGETTADGSGNWTFTPATPLANGTVIIAVAQDVAGNTSLQGTTTVDSVAPGQPTIDPSNGAVITGSAEAGAKVILTDGNGNPIGETTADGSGNWTFTPGAPLANGTVINAVAQDAAGNTSTPQVSTTVDAVAPGQPTIEPSNGTEISGTAEAGAKVILTDGNGNPIGETTADGSGNWTFTPATPLANGTVVNAVAQDPAGNASGPSSVTVDAIAPGAPTIEPSNGVVLTGTAEPGATVILTDGGGNPIGETTADGSGDWSFTPTTPLANGTVVTAVAQDAAGNSSGPASTTVDTVAPSAPLLSISADGALLTGTAEPNSQVRLVIDGDTANPITVNVDGAGNFSLPLAPPLITGELISGVTADAAGNLSGPATINAPDLAPPTISVPEAADTWINAAEISDGIQVDVTIRPTMQVGQVITVAFAGQNGYETQVTHTITAGDILAGSVTVTIPPGDGMGPFPEGASTVTADINGGIASNPVPFTVDTIPPSTPVLSLVGSILTISTDPGTELTVTVDVGGVTATATVTADNSGLASLNLLTDLDIDLTLDQLLNAQVSVTGEDPAGNPSNVATIGVGSSIEQPVTIGNFGVDVSLNPLNPRFGFSGTTEPDSSVVIRVITPALNVELLPIQADSSGNFSLNLLSPTVLTQLGLNITDILNLGSQISFNIVATDTNGNDSSAYGITLAPNGLSLNIGQIDVNGTSGDDVMSGADGSSEHINGGDGSDLIFNVGTGDQVVAGDGNDAIQITATDFTSIDGGAGFDTLILADGIDLDYNAVGVGTLSNIERIDLGKGDSGSVLTLTAAEVDAITDGNNILQITGESNDTLNVVGAVNTGTTQQVNGITYDVYNFGSSTLLIEDNTVQVVV</sequence>
<feature type="compositionally biased region" description="Polar residues" evidence="1">
    <location>
        <begin position="967"/>
        <end position="984"/>
    </location>
</feature>
<name>A0AAJ5LLC6_9PSED</name>
<dbReference type="RefSeq" id="WP_256382114.1">
    <property type="nucleotide sequence ID" value="NZ_CP101700.1"/>
</dbReference>
<feature type="domain" description="Bacterial Ig" evidence="2">
    <location>
        <begin position="1493"/>
        <end position="1562"/>
    </location>
</feature>
<feature type="domain" description="Biofilm-associated protein BapA-like prefix-like" evidence="3">
    <location>
        <begin position="27"/>
        <end position="89"/>
    </location>
</feature>
<feature type="compositionally biased region" description="Polar residues" evidence="1">
    <location>
        <begin position="1475"/>
        <end position="1494"/>
    </location>
</feature>
<feature type="compositionally biased region" description="Polar residues" evidence="1">
    <location>
        <begin position="424"/>
        <end position="434"/>
    </location>
</feature>
<feature type="compositionally biased region" description="Polar residues" evidence="1">
    <location>
        <begin position="261"/>
        <end position="270"/>
    </location>
</feature>
<dbReference type="Gene3D" id="2.60.40.10">
    <property type="entry name" value="Immunoglobulins"/>
    <property type="match status" value="26"/>
</dbReference>
<feature type="compositionally biased region" description="Polar residues" evidence="1">
    <location>
        <begin position="1083"/>
        <end position="1123"/>
    </location>
</feature>
<feature type="domain" description="Bacterial Ig" evidence="2">
    <location>
        <begin position="1648"/>
        <end position="1726"/>
    </location>
</feature>
<feature type="compositionally biased region" description="Polar residues" evidence="1">
    <location>
        <begin position="1162"/>
        <end position="1186"/>
    </location>
</feature>
<protein>
    <submittedName>
        <fullName evidence="4">Ig-like domain-containing protein</fullName>
    </submittedName>
</protein>
<dbReference type="PANTHER" id="PTHR22901">
    <property type="entry name" value="SIALATE O-ACETYLESTERASE"/>
    <property type="match status" value="1"/>
</dbReference>
<feature type="compositionally biased region" description="Polar residues" evidence="1">
    <location>
        <begin position="914"/>
        <end position="940"/>
    </location>
</feature>
<feature type="domain" description="Bacterial Ig" evidence="2">
    <location>
        <begin position="1320"/>
        <end position="1398"/>
    </location>
</feature>
<feature type="region of interest" description="Disordered" evidence="1">
    <location>
        <begin position="237"/>
        <end position="304"/>
    </location>
</feature>
<feature type="region of interest" description="Disordered" evidence="1">
    <location>
        <begin position="424"/>
        <end position="461"/>
    </location>
</feature>
<dbReference type="Pfam" id="PF22783">
    <property type="entry name" value="BapA_N"/>
    <property type="match status" value="1"/>
</dbReference>
<evidence type="ECO:0000259" key="3">
    <source>
        <dbReference type="Pfam" id="PF22783"/>
    </source>
</evidence>
<feature type="compositionally biased region" description="Polar residues" evidence="1">
    <location>
        <begin position="1133"/>
        <end position="1149"/>
    </location>
</feature>
<feature type="region of interest" description="Disordered" evidence="1">
    <location>
        <begin position="154"/>
        <end position="212"/>
    </location>
</feature>
<dbReference type="Pfam" id="PF17936">
    <property type="entry name" value="Big_6"/>
    <property type="match status" value="26"/>
</dbReference>
<feature type="domain" description="Bacterial Ig" evidence="2">
    <location>
        <begin position="828"/>
        <end position="906"/>
    </location>
</feature>
<feature type="domain" description="Bacterial Ig" evidence="2">
    <location>
        <begin position="992"/>
        <end position="1070"/>
    </location>
</feature>
<proteinExistence type="predicted"/>
<dbReference type="InterPro" id="IPR011049">
    <property type="entry name" value="Serralysin-like_metalloprot_C"/>
</dbReference>
<feature type="compositionally biased region" description="Low complexity" evidence="1">
    <location>
        <begin position="1150"/>
        <end position="1161"/>
    </location>
</feature>
<reference evidence="4" key="1">
    <citation type="submission" date="2022-07" db="EMBL/GenBank/DDBJ databases">
        <title>Complete genome of MD9.</title>
        <authorList>
            <person name="Cao G."/>
        </authorList>
    </citation>
    <scope>NUCLEOTIDE SEQUENCE</scope>
    <source>
        <strain evidence="4">MD9</strain>
    </source>
</reference>
<feature type="compositionally biased region" description="Polar residues" evidence="1">
    <location>
        <begin position="641"/>
        <end position="660"/>
    </location>
</feature>
<dbReference type="SUPFAM" id="SSF51120">
    <property type="entry name" value="beta-Roll"/>
    <property type="match status" value="1"/>
</dbReference>
<feature type="region of interest" description="Disordered" evidence="1">
    <location>
        <begin position="1327"/>
        <end position="1396"/>
    </location>
</feature>
<feature type="domain" description="Bacterial Ig" evidence="2">
    <location>
        <begin position="418"/>
        <end position="495"/>
    </location>
</feature>
<feature type="domain" description="Bacterial Ig" evidence="2">
    <location>
        <begin position="336"/>
        <end position="414"/>
    </location>
</feature>
<feature type="domain" description="Bacterial Ig" evidence="2">
    <location>
        <begin position="2142"/>
        <end position="2220"/>
    </location>
</feature>
<dbReference type="EMBL" id="CP101700">
    <property type="protein sequence ID" value="UUC21295.1"/>
    <property type="molecule type" value="Genomic_DNA"/>
</dbReference>
<feature type="domain" description="Bacterial Ig" evidence="2">
    <location>
        <begin position="746"/>
        <end position="824"/>
    </location>
</feature>
<feature type="region of interest" description="Disordered" evidence="1">
    <location>
        <begin position="589"/>
        <end position="661"/>
    </location>
</feature>
<feature type="domain" description="Bacterial Ig" evidence="2">
    <location>
        <begin position="2224"/>
        <end position="2306"/>
    </location>
</feature>
<feature type="domain" description="Bacterial Ig" evidence="2">
    <location>
        <begin position="1157"/>
        <end position="1234"/>
    </location>
</feature>
<feature type="compositionally biased region" description="Polar residues" evidence="1">
    <location>
        <begin position="591"/>
        <end position="631"/>
    </location>
</feature>
<dbReference type="PANTHER" id="PTHR22901:SF0">
    <property type="entry name" value="SIALATE O-ACETYLESTERASE"/>
    <property type="match status" value="1"/>
</dbReference>
<feature type="compositionally biased region" description="Polar residues" evidence="1">
    <location>
        <begin position="1329"/>
        <end position="1369"/>
    </location>
</feature>
<feature type="domain" description="Bacterial Ig" evidence="2">
    <location>
        <begin position="2060"/>
        <end position="2138"/>
    </location>
</feature>
<evidence type="ECO:0000313" key="5">
    <source>
        <dbReference type="Proteomes" id="UP001058744"/>
    </source>
</evidence>
<feature type="compositionally biased region" description="Polar residues" evidence="1">
    <location>
        <begin position="887"/>
        <end position="906"/>
    </location>
</feature>
<dbReference type="InterPro" id="IPR039329">
    <property type="entry name" value="SIAE"/>
</dbReference>
<feature type="compositionally biased region" description="Polar residues" evidence="1">
    <location>
        <begin position="837"/>
        <end position="877"/>
    </location>
</feature>
<feature type="domain" description="Bacterial Ig" evidence="2">
    <location>
        <begin position="500"/>
        <end position="578"/>
    </location>
</feature>
<dbReference type="Proteomes" id="UP001058744">
    <property type="component" value="Chromosome"/>
</dbReference>
<dbReference type="GO" id="GO:0001681">
    <property type="term" value="F:sialate O-acetylesterase activity"/>
    <property type="evidence" value="ECO:0007669"/>
    <property type="project" value="InterPro"/>
</dbReference>
<feature type="domain" description="Bacterial Ig" evidence="2">
    <location>
        <begin position="664"/>
        <end position="742"/>
    </location>
</feature>
<organism evidence="4 5">
    <name type="scientific">Pseudomonas asiatica</name>
    <dbReference type="NCBI Taxonomy" id="2219225"/>
    <lineage>
        <taxon>Bacteria</taxon>
        <taxon>Pseudomonadati</taxon>
        <taxon>Pseudomonadota</taxon>
        <taxon>Gammaproteobacteria</taxon>
        <taxon>Pseudomonadales</taxon>
        <taxon>Pseudomonadaceae</taxon>
        <taxon>Pseudomonas</taxon>
    </lineage>
</organism>
<feature type="region of interest" description="Disordered" evidence="1">
    <location>
        <begin position="1081"/>
        <end position="1231"/>
    </location>
</feature>
<dbReference type="InterPro" id="IPR041498">
    <property type="entry name" value="Big_6"/>
</dbReference>
<evidence type="ECO:0000259" key="2">
    <source>
        <dbReference type="Pfam" id="PF17936"/>
    </source>
</evidence>
<feature type="domain" description="Bacterial Ig" evidence="2">
    <location>
        <begin position="1977"/>
        <end position="2057"/>
    </location>
</feature>
<dbReference type="NCBIfam" id="NF033677">
    <property type="entry name" value="biofilm_BapA_N"/>
    <property type="match status" value="1"/>
</dbReference>
<feature type="region of interest" description="Disordered" evidence="1">
    <location>
        <begin position="1467"/>
        <end position="1494"/>
    </location>
</feature>
<feature type="domain" description="Bacterial Ig" evidence="2">
    <location>
        <begin position="582"/>
        <end position="660"/>
    </location>
</feature>
<feature type="region of interest" description="Disordered" evidence="1">
    <location>
        <begin position="835"/>
        <end position="984"/>
    </location>
</feature>
<dbReference type="NCBIfam" id="NF033510">
    <property type="entry name" value="Ca_tandemer"/>
    <property type="match status" value="25"/>
</dbReference>
<feature type="domain" description="Bacterial Ig" evidence="2">
    <location>
        <begin position="1566"/>
        <end position="1644"/>
    </location>
</feature>
<feature type="domain" description="Bacterial Ig" evidence="2">
    <location>
        <begin position="170"/>
        <end position="253"/>
    </location>
</feature>
<evidence type="ECO:0000256" key="1">
    <source>
        <dbReference type="SAM" id="MobiDB-lite"/>
    </source>
</evidence>
<feature type="domain" description="Bacterial Ig" evidence="2">
    <location>
        <begin position="1402"/>
        <end position="1480"/>
    </location>
</feature>
<feature type="domain" description="Bacterial Ig" evidence="2">
    <location>
        <begin position="910"/>
        <end position="988"/>
    </location>
</feature>
<gene>
    <name evidence="4" type="ORF">NOV18_12780</name>
</gene>
<feature type="compositionally biased region" description="Polar residues" evidence="1">
    <location>
        <begin position="1213"/>
        <end position="1231"/>
    </location>
</feature>
<accession>A0AAJ5LLC6</accession>
<feature type="domain" description="Bacterial Ig" evidence="2">
    <location>
        <begin position="1730"/>
        <end position="1810"/>
    </location>
</feature>
<feature type="compositionally biased region" description="Polar residues" evidence="1">
    <location>
        <begin position="283"/>
        <end position="303"/>
    </location>
</feature>
<feature type="domain" description="Bacterial Ig" evidence="2">
    <location>
        <begin position="1813"/>
        <end position="1891"/>
    </location>
</feature>
<evidence type="ECO:0000313" key="4">
    <source>
        <dbReference type="EMBL" id="UUC21295.1"/>
    </source>
</evidence>
<feature type="domain" description="Bacterial Ig" evidence="2">
    <location>
        <begin position="1074"/>
        <end position="1152"/>
    </location>
</feature>
<feature type="domain" description="Bacterial Ig" evidence="2">
    <location>
        <begin position="1895"/>
        <end position="1973"/>
    </location>
</feature>
<feature type="domain" description="Bacterial Ig" evidence="2">
    <location>
        <begin position="1238"/>
        <end position="1316"/>
    </location>
</feature>
<dbReference type="InterPro" id="IPR013783">
    <property type="entry name" value="Ig-like_fold"/>
</dbReference>
<dbReference type="InterPro" id="IPR048051">
    <property type="entry name" value="BapA-like_prefix-like"/>
</dbReference>
<dbReference type="GO" id="GO:0005975">
    <property type="term" value="P:carbohydrate metabolic process"/>
    <property type="evidence" value="ECO:0007669"/>
    <property type="project" value="TreeGrafter"/>
</dbReference>